<evidence type="ECO:0000256" key="1">
    <source>
        <dbReference type="SAM" id="MobiDB-lite"/>
    </source>
</evidence>
<dbReference type="AlphaFoldDB" id="A0A841DZE0"/>
<organism evidence="2 3">
    <name type="scientific">Kribbella solani</name>
    <dbReference type="NCBI Taxonomy" id="236067"/>
    <lineage>
        <taxon>Bacteria</taxon>
        <taxon>Bacillati</taxon>
        <taxon>Actinomycetota</taxon>
        <taxon>Actinomycetes</taxon>
        <taxon>Propionibacteriales</taxon>
        <taxon>Kribbellaceae</taxon>
        <taxon>Kribbella</taxon>
    </lineage>
</organism>
<protein>
    <submittedName>
        <fullName evidence="2">Uncharacterized protein</fullName>
    </submittedName>
</protein>
<keyword evidence="3" id="KW-1185">Reference proteome</keyword>
<gene>
    <name evidence="2" type="ORF">HDA44_005471</name>
</gene>
<reference evidence="2 3" key="1">
    <citation type="submission" date="2020-08" db="EMBL/GenBank/DDBJ databases">
        <title>Sequencing the genomes of 1000 actinobacteria strains.</title>
        <authorList>
            <person name="Klenk H.-P."/>
        </authorList>
    </citation>
    <scope>NUCLEOTIDE SEQUENCE [LARGE SCALE GENOMIC DNA]</scope>
    <source>
        <strain evidence="2 3">DSM 17294</strain>
    </source>
</reference>
<proteinExistence type="predicted"/>
<name>A0A841DZE0_9ACTN</name>
<feature type="region of interest" description="Disordered" evidence="1">
    <location>
        <begin position="54"/>
        <end position="93"/>
    </location>
</feature>
<dbReference type="Proteomes" id="UP000558997">
    <property type="component" value="Unassembled WGS sequence"/>
</dbReference>
<feature type="compositionally biased region" description="Low complexity" evidence="1">
    <location>
        <begin position="58"/>
        <end position="93"/>
    </location>
</feature>
<accession>A0A841DZE0</accession>
<evidence type="ECO:0000313" key="3">
    <source>
        <dbReference type="Proteomes" id="UP000558997"/>
    </source>
</evidence>
<sequence length="151" mass="15768">MTTAREFLRAELIALAEIVVPGQQPIVTHDPGPVNPGVLFDGRGPATVCRITVQTGNPTSPAPTTASPTAPTTDPTTDRATGPTTDPAAAASAAVTAAADALRARGWTVDLQPPENGHYRLSAKRDGYDLAVHAWSTDWRITFTGETPLVS</sequence>
<dbReference type="RefSeq" id="WP_184839142.1">
    <property type="nucleotide sequence ID" value="NZ_BAAAVN010000008.1"/>
</dbReference>
<dbReference type="EMBL" id="JACHNF010000001">
    <property type="protein sequence ID" value="MBB5982130.1"/>
    <property type="molecule type" value="Genomic_DNA"/>
</dbReference>
<evidence type="ECO:0000313" key="2">
    <source>
        <dbReference type="EMBL" id="MBB5982130.1"/>
    </source>
</evidence>
<comment type="caution">
    <text evidence="2">The sequence shown here is derived from an EMBL/GenBank/DDBJ whole genome shotgun (WGS) entry which is preliminary data.</text>
</comment>